<dbReference type="Proteomes" id="UP000652219">
    <property type="component" value="Unassembled WGS sequence"/>
</dbReference>
<gene>
    <name evidence="2" type="ORF">CSOJ01_15417</name>
</gene>
<reference evidence="2 3" key="1">
    <citation type="journal article" date="2020" name="Phytopathology">
        <title>Genome Sequence Resources of Colletotrichum truncatum, C. plurivorum, C. musicola, and C. sojae: Four Species Pathogenic to Soybean (Glycine max).</title>
        <authorList>
            <person name="Rogerio F."/>
            <person name="Boufleur T.R."/>
            <person name="Ciampi-Guillardi M."/>
            <person name="Sukno S.A."/>
            <person name="Thon M.R."/>
            <person name="Massola Junior N.S."/>
            <person name="Baroncelli R."/>
        </authorList>
    </citation>
    <scope>NUCLEOTIDE SEQUENCE [LARGE SCALE GENOMIC DNA]</scope>
    <source>
        <strain evidence="2 3">LFN0009</strain>
    </source>
</reference>
<keyword evidence="3" id="KW-1185">Reference proteome</keyword>
<comment type="caution">
    <text evidence="2">The sequence shown here is derived from an EMBL/GenBank/DDBJ whole genome shotgun (WGS) entry which is preliminary data.</text>
</comment>
<dbReference type="AlphaFoldDB" id="A0A8H6MI55"/>
<sequence>MLHICMGISPVETRRGMTTSSAAQYIPPVSRVEILVGRRMERWLAAPPRFTPMVNCQIHGPGRVSGSVLTKAREKVDTGQVEATDNESARSHEDYIAKEMEDVYGREPLGGSGPAFKGGFVRVKATETRLSHISKRGKTLTGAHTRTWQSHLHTASVPSLKALITHKPLRPVSRTVIRMPISEAAEYSEYSVLEPVSGPATSVLATVSLLLLAKPSGSSTPRNAGLKYSPRLMAQRA</sequence>
<protein>
    <submittedName>
        <fullName evidence="2">Uncharacterized protein</fullName>
    </submittedName>
</protein>
<organism evidence="2 3">
    <name type="scientific">Colletotrichum sojae</name>
    <dbReference type="NCBI Taxonomy" id="2175907"/>
    <lineage>
        <taxon>Eukaryota</taxon>
        <taxon>Fungi</taxon>
        <taxon>Dikarya</taxon>
        <taxon>Ascomycota</taxon>
        <taxon>Pezizomycotina</taxon>
        <taxon>Sordariomycetes</taxon>
        <taxon>Hypocreomycetidae</taxon>
        <taxon>Glomerellales</taxon>
        <taxon>Glomerellaceae</taxon>
        <taxon>Colletotrichum</taxon>
        <taxon>Colletotrichum orchidearum species complex</taxon>
    </lineage>
</organism>
<evidence type="ECO:0000313" key="2">
    <source>
        <dbReference type="EMBL" id="KAF6786408.1"/>
    </source>
</evidence>
<name>A0A8H6MI55_9PEZI</name>
<accession>A0A8H6MI55</accession>
<dbReference type="EMBL" id="WIGN01000642">
    <property type="protein sequence ID" value="KAF6786408.1"/>
    <property type="molecule type" value="Genomic_DNA"/>
</dbReference>
<evidence type="ECO:0000313" key="3">
    <source>
        <dbReference type="Proteomes" id="UP000652219"/>
    </source>
</evidence>
<feature type="region of interest" description="Disordered" evidence="1">
    <location>
        <begin position="216"/>
        <end position="237"/>
    </location>
</feature>
<proteinExistence type="predicted"/>
<evidence type="ECO:0000256" key="1">
    <source>
        <dbReference type="SAM" id="MobiDB-lite"/>
    </source>
</evidence>